<dbReference type="Proteomes" id="UP001239111">
    <property type="component" value="Chromosome 1"/>
</dbReference>
<sequence>MTPDKMLGSFQVPFLILAWMMQSFGISSTQMRLPKDLLIGVATSAYQIEGAWNISDKSESNWDRFVHEHPKKIADSSTGDVACDSYHKYTDDMELLDDLQVDHYRFSISWTRILPQGSPKYVSRDGVRHYHKILDELEKRKIIPFVTMYHWDHPQVLEEFGGWLNEKMAHRFADYARVIFQEFGRRVKFFSTLNEPNVFCRGAYRTAKYAPGLKLTGVGEYSCIHNMLKAHAMTYHMYNREFRDKQKGQIGLVNACWKYYSKFRNDSISSDVAFEFDCGWVANAIFSEKGDYPEVMKERIAMRSRSQGYHKSRLPKFSDQWVSYIKNSADYFGLNHYTSEVVETIKSAPSSWPNDEGLIYSSDPRWPTSQSKWLKVNPKGIRDVLRTIKEKYNNPPVYILENGVSHGNGTHDNFRINYLSSYLKETLLARERDNCSVKAYTVWTLLDDFEWEVGYTAQFGLVDVDFGDKKRKRTLKKSATWLKNLLKSRQLLWHNSV</sequence>
<evidence type="ECO:0000313" key="2">
    <source>
        <dbReference type="Proteomes" id="UP001239111"/>
    </source>
</evidence>
<evidence type="ECO:0000313" key="1">
    <source>
        <dbReference type="EMBL" id="KAJ8681553.1"/>
    </source>
</evidence>
<comment type="caution">
    <text evidence="1">The sequence shown here is derived from an EMBL/GenBank/DDBJ whole genome shotgun (WGS) entry which is preliminary data.</text>
</comment>
<dbReference type="EMBL" id="CM056741">
    <property type="protein sequence ID" value="KAJ8681553.1"/>
    <property type="molecule type" value="Genomic_DNA"/>
</dbReference>
<organism evidence="1 2">
    <name type="scientific">Eretmocerus hayati</name>
    <dbReference type="NCBI Taxonomy" id="131215"/>
    <lineage>
        <taxon>Eukaryota</taxon>
        <taxon>Metazoa</taxon>
        <taxon>Ecdysozoa</taxon>
        <taxon>Arthropoda</taxon>
        <taxon>Hexapoda</taxon>
        <taxon>Insecta</taxon>
        <taxon>Pterygota</taxon>
        <taxon>Neoptera</taxon>
        <taxon>Endopterygota</taxon>
        <taxon>Hymenoptera</taxon>
        <taxon>Apocrita</taxon>
        <taxon>Proctotrupomorpha</taxon>
        <taxon>Chalcidoidea</taxon>
        <taxon>Aphelinidae</taxon>
        <taxon>Aphelininae</taxon>
        <taxon>Eretmocerus</taxon>
    </lineage>
</organism>
<proteinExistence type="predicted"/>
<accession>A0ACC2PEQ5</accession>
<protein>
    <submittedName>
        <fullName evidence="1">Uncharacterized protein</fullName>
    </submittedName>
</protein>
<keyword evidence="2" id="KW-1185">Reference proteome</keyword>
<gene>
    <name evidence="1" type="ORF">QAD02_017345</name>
</gene>
<name>A0ACC2PEQ5_9HYME</name>
<reference evidence="1" key="1">
    <citation type="submission" date="2023-04" db="EMBL/GenBank/DDBJ databases">
        <title>A chromosome-level genome assembly of the parasitoid wasp Eretmocerus hayati.</title>
        <authorList>
            <person name="Zhong Y."/>
            <person name="Liu S."/>
            <person name="Liu Y."/>
        </authorList>
    </citation>
    <scope>NUCLEOTIDE SEQUENCE</scope>
    <source>
        <strain evidence="1">ZJU_SS_LIU_2023</strain>
    </source>
</reference>